<evidence type="ECO:0000313" key="3">
    <source>
        <dbReference type="Proteomes" id="UP000054481"/>
    </source>
</evidence>
<dbReference type="SUPFAM" id="SSF53474">
    <property type="entry name" value="alpha/beta-Hydrolases"/>
    <property type="match status" value="1"/>
</dbReference>
<dbReference type="InterPro" id="IPR013094">
    <property type="entry name" value="AB_hydrolase_3"/>
</dbReference>
<dbReference type="PANTHER" id="PTHR23024:SF584">
    <property type="entry name" value="FAMILY PROTEIN, PUTATIVE (AFU_ORTHOLOGUE AFUA_3G14530)-RELATED"/>
    <property type="match status" value="1"/>
</dbReference>
<feature type="domain" description="Alpha/beta hydrolase fold-3" evidence="1">
    <location>
        <begin position="91"/>
        <end position="287"/>
    </location>
</feature>
<dbReference type="OrthoDB" id="19653at2759"/>
<evidence type="ECO:0000313" key="2">
    <source>
        <dbReference type="EMBL" id="KJZ68780.1"/>
    </source>
</evidence>
<dbReference type="GO" id="GO:0016787">
    <property type="term" value="F:hydrolase activity"/>
    <property type="evidence" value="ECO:0007669"/>
    <property type="project" value="InterPro"/>
</dbReference>
<dbReference type="Proteomes" id="UP000054481">
    <property type="component" value="Unassembled WGS sequence"/>
</dbReference>
<proteinExistence type="predicted"/>
<dbReference type="EMBL" id="KQ030814">
    <property type="protein sequence ID" value="KJZ68780.1"/>
    <property type="molecule type" value="Genomic_DNA"/>
</dbReference>
<dbReference type="Gene3D" id="3.40.50.1820">
    <property type="entry name" value="alpha/beta hydrolase"/>
    <property type="match status" value="1"/>
</dbReference>
<organism evidence="2 3">
    <name type="scientific">Hirsutella minnesotensis 3608</name>
    <dbReference type="NCBI Taxonomy" id="1043627"/>
    <lineage>
        <taxon>Eukaryota</taxon>
        <taxon>Fungi</taxon>
        <taxon>Dikarya</taxon>
        <taxon>Ascomycota</taxon>
        <taxon>Pezizomycotina</taxon>
        <taxon>Sordariomycetes</taxon>
        <taxon>Hypocreomycetidae</taxon>
        <taxon>Hypocreales</taxon>
        <taxon>Ophiocordycipitaceae</taxon>
        <taxon>Hirsutella</taxon>
    </lineage>
</organism>
<dbReference type="InterPro" id="IPR029058">
    <property type="entry name" value="AB_hydrolase_fold"/>
</dbReference>
<reference evidence="2 3" key="1">
    <citation type="journal article" date="2014" name="Genome Biol. Evol.">
        <title>Comparative genomics and transcriptomics analyses reveal divergent lifestyle features of nematode endoparasitic fungus Hirsutella minnesotensis.</title>
        <authorList>
            <person name="Lai Y."/>
            <person name="Liu K."/>
            <person name="Zhang X."/>
            <person name="Zhang X."/>
            <person name="Li K."/>
            <person name="Wang N."/>
            <person name="Shu C."/>
            <person name="Wu Y."/>
            <person name="Wang C."/>
            <person name="Bushley K.E."/>
            <person name="Xiang M."/>
            <person name="Liu X."/>
        </authorList>
    </citation>
    <scope>NUCLEOTIDE SEQUENCE [LARGE SCALE GENOMIC DNA]</scope>
    <source>
        <strain evidence="2 3">3608</strain>
    </source>
</reference>
<dbReference type="InterPro" id="IPR050466">
    <property type="entry name" value="Carboxylest/Gibb_receptor"/>
</dbReference>
<dbReference type="AlphaFoldDB" id="A0A0F7ZIQ1"/>
<name>A0A0F7ZIQ1_9HYPO</name>
<protein>
    <recommendedName>
        <fullName evidence="1">Alpha/beta hydrolase fold-3 domain-containing protein</fullName>
    </recommendedName>
</protein>
<dbReference type="PANTHER" id="PTHR23024">
    <property type="entry name" value="ARYLACETAMIDE DEACETYLASE"/>
    <property type="match status" value="1"/>
</dbReference>
<dbReference type="Pfam" id="PF07859">
    <property type="entry name" value="Abhydrolase_3"/>
    <property type="match status" value="1"/>
</dbReference>
<keyword evidence="3" id="KW-1185">Reference proteome</keyword>
<accession>A0A0F7ZIQ1</accession>
<sequence length="347" mass="38848">MALNLLQTLRIWFRPLLVACFSAQIPWGLRWRTLLLQPISLITYSVATIPYLFSRPFAVEQLPITPTQSVRAAIFKSPGTGKGRRLRPLHVDIHGGSFIGGLAESNAVFDERVAKETGAVVVGITYRFAPEHTFPVAIDDVDETIKWIQDHAELRWGADPTLITVGGSSAGGNLALASTQQLNCQAQSPMGLKGIVTFCAAIDLRLSPWEKPRPAKMPKFDPLAMLLPLMDAYAKPARVRHMNDPRLSPTLAKPDTLPERILLVVAAIDILYAEQMAFAERVNEQDRRYGKLEKPRVETMVEDEGFHAYLEVPDAIVKREIKDKAFTRGVDFLRETYAIHGWNWEPN</sequence>
<gene>
    <name evidence="2" type="ORF">HIM_11824</name>
</gene>
<evidence type="ECO:0000259" key="1">
    <source>
        <dbReference type="Pfam" id="PF07859"/>
    </source>
</evidence>